<gene>
    <name evidence="1" type="ORF">S01H1_01228</name>
</gene>
<comment type="caution">
    <text evidence="1">The sequence shown here is derived from an EMBL/GenBank/DDBJ whole genome shotgun (WGS) entry which is preliminary data.</text>
</comment>
<evidence type="ECO:0000313" key="1">
    <source>
        <dbReference type="EMBL" id="GAF78518.1"/>
    </source>
</evidence>
<reference evidence="1" key="1">
    <citation type="journal article" date="2014" name="Front. Microbiol.">
        <title>High frequency of phylogenetically diverse reductive dehalogenase-homologous genes in deep subseafloor sedimentary metagenomes.</title>
        <authorList>
            <person name="Kawai M."/>
            <person name="Futagami T."/>
            <person name="Toyoda A."/>
            <person name="Takaki Y."/>
            <person name="Nishi S."/>
            <person name="Hori S."/>
            <person name="Arai W."/>
            <person name="Tsubouchi T."/>
            <person name="Morono Y."/>
            <person name="Uchiyama I."/>
            <person name="Ito T."/>
            <person name="Fujiyama A."/>
            <person name="Inagaki F."/>
            <person name="Takami H."/>
        </authorList>
    </citation>
    <scope>NUCLEOTIDE SEQUENCE</scope>
    <source>
        <strain evidence="1">Expedition CK06-06</strain>
    </source>
</reference>
<sequence>MAYIGDVVLIYYREESAFFARIDSIKPDIKKGWFRVQFLILTIPLRTVTWILREEYINGVPFTMEGNPVRIEAVNPLPVESDSEDINKRATEKVSPKDARKVIPFKKSKKGTIKGT</sequence>
<dbReference type="EMBL" id="BARS01000516">
    <property type="protein sequence ID" value="GAF78518.1"/>
    <property type="molecule type" value="Genomic_DNA"/>
</dbReference>
<organism evidence="1">
    <name type="scientific">marine sediment metagenome</name>
    <dbReference type="NCBI Taxonomy" id="412755"/>
    <lineage>
        <taxon>unclassified sequences</taxon>
        <taxon>metagenomes</taxon>
        <taxon>ecological metagenomes</taxon>
    </lineage>
</organism>
<name>X0SBV0_9ZZZZ</name>
<accession>X0SBV0</accession>
<proteinExistence type="predicted"/>
<protein>
    <submittedName>
        <fullName evidence="1">Uncharacterized protein</fullName>
    </submittedName>
</protein>
<dbReference type="AlphaFoldDB" id="X0SBV0"/>